<dbReference type="STRING" id="1161919.EPIR_1366"/>
<reference evidence="2 3" key="1">
    <citation type="journal article" date="2013" name="Syst. Appl. Microbiol.">
        <title>Phylogenetic position and virulence apparatus of the pear flower necrosis pathogen Erwinia piriflorinigrans CFBP 5888T as assessed by comparative genomics.</title>
        <authorList>
            <person name="Smits T.H."/>
            <person name="Rezzonico F."/>
            <person name="Lopez M.M."/>
            <person name="Blom J."/>
            <person name="Goesmann A."/>
            <person name="Frey J.E."/>
            <person name="Duffy B."/>
        </authorList>
    </citation>
    <scope>NUCLEOTIDE SEQUENCE [LARGE SCALE GENOMIC DNA]</scope>
    <source>
        <strain evidence="3">CFBP5888</strain>
    </source>
</reference>
<proteinExistence type="predicted"/>
<feature type="transmembrane region" description="Helical" evidence="1">
    <location>
        <begin position="7"/>
        <end position="28"/>
    </location>
</feature>
<keyword evidence="1" id="KW-0472">Membrane</keyword>
<organism evidence="2 3">
    <name type="scientific">Erwinia piriflorinigrans CFBP 5888</name>
    <dbReference type="NCBI Taxonomy" id="1161919"/>
    <lineage>
        <taxon>Bacteria</taxon>
        <taxon>Pseudomonadati</taxon>
        <taxon>Pseudomonadota</taxon>
        <taxon>Gammaproteobacteria</taxon>
        <taxon>Enterobacterales</taxon>
        <taxon>Erwiniaceae</taxon>
        <taxon>Erwinia</taxon>
    </lineage>
</organism>
<dbReference type="EMBL" id="CAHS01000014">
    <property type="protein sequence ID" value="CCG86731.1"/>
    <property type="molecule type" value="Genomic_DNA"/>
</dbReference>
<evidence type="ECO:0008006" key="4">
    <source>
        <dbReference type="Google" id="ProtNLM"/>
    </source>
</evidence>
<protein>
    <recommendedName>
        <fullName evidence="4">Aspartyl protease</fullName>
    </recommendedName>
</protein>
<keyword evidence="1" id="KW-0812">Transmembrane</keyword>
<dbReference type="AlphaFoldDB" id="V5Z5W9"/>
<evidence type="ECO:0000256" key="1">
    <source>
        <dbReference type="SAM" id="Phobius"/>
    </source>
</evidence>
<dbReference type="Gene3D" id="2.40.70.10">
    <property type="entry name" value="Acid Proteases"/>
    <property type="match status" value="1"/>
</dbReference>
<keyword evidence="3" id="KW-1185">Reference proteome</keyword>
<name>V5Z5W9_9GAMM</name>
<dbReference type="InterPro" id="IPR021109">
    <property type="entry name" value="Peptidase_aspartic_dom_sf"/>
</dbReference>
<evidence type="ECO:0000313" key="2">
    <source>
        <dbReference type="EMBL" id="CCG86731.1"/>
    </source>
</evidence>
<comment type="caution">
    <text evidence="2">The sequence shown here is derived from an EMBL/GenBank/DDBJ whole genome shotgun (WGS) entry which is preliminary data.</text>
</comment>
<accession>V5Z5W9</accession>
<gene>
    <name evidence="2" type="ORF">EPIR_1366</name>
</gene>
<evidence type="ECO:0000313" key="3">
    <source>
        <dbReference type="Proteomes" id="UP000018217"/>
    </source>
</evidence>
<sequence>MMKSITLWVLNITSITLTFFSISTSAYMNTPVTLKLSFDQYATPHATFVIDGQPVYAMLDTGSSFGFHLHESQLKKIKGLKKERVYRSTDAAGKIQQNIEYLADTLDMNGIKLKNITITPLKKWGMVISGKGNLPDNPVVGIGAFKDKQILLDYISHSLTIAENIHDASLTTGGFKEIPFQMSADGIIFNVEQSGFKYNLILDTGATTSMVWSERLKQHDVVSCLLVNPEMDNKGCEATMLTIKSGNGTSEPFAAVIVAGDFKHMGSIDGLIGNSFLAGRKIVIDFKNSKVLISDARQKG</sequence>
<keyword evidence="1" id="KW-1133">Transmembrane helix</keyword>
<dbReference type="Proteomes" id="UP000018217">
    <property type="component" value="Unassembled WGS sequence"/>
</dbReference>